<dbReference type="Pfam" id="PF24053">
    <property type="entry name" value="DUF7356"/>
    <property type="match status" value="1"/>
</dbReference>
<feature type="chain" id="PRO_5043586231" description="DUF7356 domain-containing protein" evidence="3">
    <location>
        <begin position="25"/>
        <end position="338"/>
    </location>
</feature>
<keyword evidence="2" id="KW-1133">Transmembrane helix</keyword>
<accession>A0AAV8SNH5</accession>
<feature type="region of interest" description="Disordered" evidence="1">
    <location>
        <begin position="37"/>
        <end position="127"/>
    </location>
</feature>
<comment type="caution">
    <text evidence="5">The sequence shown here is derived from an EMBL/GenBank/DDBJ whole genome shotgun (WGS) entry which is preliminary data.</text>
</comment>
<dbReference type="PANTHER" id="PTHR34200">
    <property type="entry name" value="DENTIN SIALOPHOSPHOPROTEIN-LIKE ISOFORM X1"/>
    <property type="match status" value="1"/>
</dbReference>
<dbReference type="InterPro" id="IPR055780">
    <property type="entry name" value="DUF7356"/>
</dbReference>
<feature type="transmembrane region" description="Helical" evidence="2">
    <location>
        <begin position="239"/>
        <end position="259"/>
    </location>
</feature>
<evidence type="ECO:0000256" key="2">
    <source>
        <dbReference type="SAM" id="Phobius"/>
    </source>
</evidence>
<dbReference type="EMBL" id="JAIWQS010000009">
    <property type="protein sequence ID" value="KAJ8753822.1"/>
    <property type="molecule type" value="Genomic_DNA"/>
</dbReference>
<keyword evidence="2" id="KW-0812">Transmembrane</keyword>
<proteinExistence type="predicted"/>
<evidence type="ECO:0000313" key="6">
    <source>
        <dbReference type="Proteomes" id="UP001159364"/>
    </source>
</evidence>
<evidence type="ECO:0000259" key="4">
    <source>
        <dbReference type="Pfam" id="PF24053"/>
    </source>
</evidence>
<protein>
    <recommendedName>
        <fullName evidence="4">DUF7356 domain-containing protein</fullName>
    </recommendedName>
</protein>
<evidence type="ECO:0000313" key="5">
    <source>
        <dbReference type="EMBL" id="KAJ8753822.1"/>
    </source>
</evidence>
<reference evidence="5 6" key="1">
    <citation type="submission" date="2021-09" db="EMBL/GenBank/DDBJ databases">
        <title>Genomic insights and catalytic innovation underlie evolution of tropane alkaloids biosynthesis.</title>
        <authorList>
            <person name="Wang Y.-J."/>
            <person name="Tian T."/>
            <person name="Huang J.-P."/>
            <person name="Huang S.-X."/>
        </authorList>
    </citation>
    <scope>NUCLEOTIDE SEQUENCE [LARGE SCALE GENOMIC DNA]</scope>
    <source>
        <strain evidence="5">KIB-2018</strain>
        <tissue evidence="5">Leaf</tissue>
    </source>
</reference>
<organism evidence="5 6">
    <name type="scientific">Erythroxylum novogranatense</name>
    <dbReference type="NCBI Taxonomy" id="1862640"/>
    <lineage>
        <taxon>Eukaryota</taxon>
        <taxon>Viridiplantae</taxon>
        <taxon>Streptophyta</taxon>
        <taxon>Embryophyta</taxon>
        <taxon>Tracheophyta</taxon>
        <taxon>Spermatophyta</taxon>
        <taxon>Magnoliopsida</taxon>
        <taxon>eudicotyledons</taxon>
        <taxon>Gunneridae</taxon>
        <taxon>Pentapetalae</taxon>
        <taxon>rosids</taxon>
        <taxon>fabids</taxon>
        <taxon>Malpighiales</taxon>
        <taxon>Erythroxylaceae</taxon>
        <taxon>Erythroxylum</taxon>
    </lineage>
</organism>
<feature type="signal peptide" evidence="3">
    <location>
        <begin position="1"/>
        <end position="24"/>
    </location>
</feature>
<feature type="compositionally biased region" description="Acidic residues" evidence="1">
    <location>
        <begin position="293"/>
        <end position="302"/>
    </location>
</feature>
<evidence type="ECO:0000256" key="1">
    <source>
        <dbReference type="SAM" id="MobiDB-lite"/>
    </source>
</evidence>
<keyword evidence="2" id="KW-0472">Membrane</keyword>
<keyword evidence="3" id="KW-0732">Signal</keyword>
<dbReference type="PANTHER" id="PTHR34200:SF2">
    <property type="entry name" value="TRANSMEMBRANE PROTEIN"/>
    <property type="match status" value="1"/>
</dbReference>
<feature type="domain" description="DUF7356" evidence="4">
    <location>
        <begin position="123"/>
        <end position="216"/>
    </location>
</feature>
<sequence length="338" mass="36724">MGGVNGRVVVAILVLFVALDVSNASFLSTLRHLIESSRTKRTDSIQVSPSPSPVPNVMNKTSDLTNSNDPKVPEDKSTKVDSNSVNETGALAPPSQSKSDGGKDNGAKENQKKKGGERSNTDSQPEVAENCTGVLNRCSDQRSLTACILSSKQLVILIQNEGEETLKVDLSAPNPAENTSFELSKHTTKKMNLTLGNGSGIVLKSKYGECRMHLNARTSQGNFYVRLPSYDQLVTPVNGAYFLIVTVVIFGGTWACCMFRKRRRQDEITYQELEMGISESVLANDADTAEGWDQGWDDDWDDGSAVKSPAARHTGSISANGLSSRTSNRDGWDNDWDN</sequence>
<keyword evidence="6" id="KW-1185">Reference proteome</keyword>
<feature type="region of interest" description="Disordered" evidence="1">
    <location>
        <begin position="293"/>
        <end position="338"/>
    </location>
</feature>
<dbReference type="AlphaFoldDB" id="A0AAV8SNH5"/>
<name>A0AAV8SNH5_9ROSI</name>
<feature type="compositionally biased region" description="Basic and acidic residues" evidence="1">
    <location>
        <begin position="100"/>
        <end position="120"/>
    </location>
</feature>
<feature type="compositionally biased region" description="Polar residues" evidence="1">
    <location>
        <begin position="58"/>
        <end position="69"/>
    </location>
</feature>
<dbReference type="Proteomes" id="UP001159364">
    <property type="component" value="Linkage Group LG09"/>
</dbReference>
<feature type="compositionally biased region" description="Polar residues" evidence="1">
    <location>
        <begin position="315"/>
        <end position="326"/>
    </location>
</feature>
<evidence type="ECO:0000256" key="3">
    <source>
        <dbReference type="SAM" id="SignalP"/>
    </source>
</evidence>
<gene>
    <name evidence="5" type="ORF">K2173_000076</name>
</gene>